<evidence type="ECO:0000256" key="2">
    <source>
        <dbReference type="ARBA" id="ARBA00005752"/>
    </source>
</evidence>
<reference evidence="12 13" key="1">
    <citation type="journal article" date="2019" name="Nat. Microbiol.">
        <title>Mediterranean grassland soil C-N compound turnover is dependent on rainfall and depth, and is mediated by genomically divergent microorganisms.</title>
        <authorList>
            <person name="Diamond S."/>
            <person name="Andeer P.F."/>
            <person name="Li Z."/>
            <person name="Crits-Christoph A."/>
            <person name="Burstein D."/>
            <person name="Anantharaman K."/>
            <person name="Lane K.R."/>
            <person name="Thomas B.C."/>
            <person name="Pan C."/>
            <person name="Northen T.R."/>
            <person name="Banfield J.F."/>
        </authorList>
    </citation>
    <scope>NUCLEOTIDE SEQUENCE [LARGE SCALE GENOMIC DNA]</scope>
    <source>
        <strain evidence="12">WS_2</strain>
    </source>
</reference>
<dbReference type="CDD" id="cd01991">
    <property type="entry name" value="Asn_synthase_B_C"/>
    <property type="match status" value="1"/>
</dbReference>
<feature type="binding site" evidence="9">
    <location>
        <position position="289"/>
    </location>
    <ligand>
        <name>ATP</name>
        <dbReference type="ChEBI" id="CHEBI:30616"/>
    </ligand>
</feature>
<dbReference type="PANTHER" id="PTHR43284:SF1">
    <property type="entry name" value="ASPARAGINE SYNTHETASE"/>
    <property type="match status" value="1"/>
</dbReference>
<dbReference type="GO" id="GO:0006529">
    <property type="term" value="P:asparagine biosynthetic process"/>
    <property type="evidence" value="ECO:0007669"/>
    <property type="project" value="UniProtKB-KW"/>
</dbReference>
<keyword evidence="5 9" id="KW-0067">ATP-binding</keyword>
<dbReference type="InterPro" id="IPR051786">
    <property type="entry name" value="ASN_synthetase/amidase"/>
</dbReference>
<dbReference type="InterPro" id="IPR017932">
    <property type="entry name" value="GATase_2_dom"/>
</dbReference>
<dbReference type="PANTHER" id="PTHR43284">
    <property type="entry name" value="ASPARAGINE SYNTHETASE (GLUTAMINE-HYDROLYZING)"/>
    <property type="match status" value="1"/>
</dbReference>
<evidence type="ECO:0000313" key="13">
    <source>
        <dbReference type="Proteomes" id="UP000317716"/>
    </source>
</evidence>
<evidence type="ECO:0000259" key="11">
    <source>
        <dbReference type="PROSITE" id="PS51278"/>
    </source>
</evidence>
<feature type="domain" description="Glutamine amidotransferase type-2" evidence="11">
    <location>
        <begin position="2"/>
        <end position="214"/>
    </location>
</feature>
<evidence type="ECO:0000256" key="6">
    <source>
        <dbReference type="ARBA" id="ARBA00022962"/>
    </source>
</evidence>
<evidence type="ECO:0000256" key="3">
    <source>
        <dbReference type="ARBA" id="ARBA00012737"/>
    </source>
</evidence>
<organism evidence="12 13">
    <name type="scientific">Eiseniibacteriota bacterium</name>
    <dbReference type="NCBI Taxonomy" id="2212470"/>
    <lineage>
        <taxon>Bacteria</taxon>
        <taxon>Candidatus Eiseniibacteriota</taxon>
    </lineage>
</organism>
<evidence type="ECO:0000256" key="5">
    <source>
        <dbReference type="ARBA" id="ARBA00022840"/>
    </source>
</evidence>
<dbReference type="Gene3D" id="3.60.20.10">
    <property type="entry name" value="Glutamine Phosphoribosylpyrophosphate, subunit 1, domain 1"/>
    <property type="match status" value="1"/>
</dbReference>
<dbReference type="GO" id="GO:0005524">
    <property type="term" value="F:ATP binding"/>
    <property type="evidence" value="ECO:0007669"/>
    <property type="project" value="UniProtKB-KW"/>
</dbReference>
<keyword evidence="12" id="KW-0436">Ligase</keyword>
<dbReference type="PROSITE" id="PS51278">
    <property type="entry name" value="GATASE_TYPE_2"/>
    <property type="match status" value="1"/>
</dbReference>
<sequence length="626" mass="69988">MCGIAGVFHYRDSSPADRDLVLRQTGVLRHRGPDDQDLWCEGPVALGQRRLAIVDLSPGGRQPMPNEDGSLWVTYNGELYGWPEIKSWLAARGHRFRGHSDTEALLHLYEEHELGLFEHLRGMFAFGLYDRGRRRLVLGRDRLGIKPLYYHDDGRRLAFASELKALALDPAVPREVDPRAIADYLTFQYVPAPGTILKGVKKLPPAHYLVCEANGSRVERYWSLPVEPERSGSEEHYRERLRALLAEAVRMRLVADVPLGAFLSGGIDSSVVVALMCQAVGEPVKTFSIGFEEQDFSELTHARRVAQHLGTDHHELIVRPRALELLPRLVWHLDEPFADPSMIPTAYLSEMARRHVTVALSGDGGDEGHGGYTTYQWARQYAGVDRVPQPLRQIAAAGARWLHGDHALGRKLRRVGLSVVDRHLDVMSYFPPRDLARVLSPALRRELAAHDPFAAARATHARAAAAAGDIPALLHLDASTYMIDAVLVKVVRASMMHSLEVRVPLIDHKVMEFVASMPFEHKVRGGVGKWLLRECVRDLLPPEILLAREVLGDARARERGWLDPRGVADVLEAPGLRDERRVRQVWALVCLELWAQTYLDRPRESLERPLAALPVGTSALKDPAAA</sequence>
<comment type="similarity">
    <text evidence="2">Belongs to the asparagine synthetase family.</text>
</comment>
<accession>A0A538SG22</accession>
<name>A0A538SG22_UNCEI</name>
<comment type="pathway">
    <text evidence="1">Amino-acid biosynthesis; L-asparagine biosynthesis; L-asparagine from L-aspartate (L-Gln route): step 1/1.</text>
</comment>
<dbReference type="GO" id="GO:0005829">
    <property type="term" value="C:cytosol"/>
    <property type="evidence" value="ECO:0007669"/>
    <property type="project" value="TreeGrafter"/>
</dbReference>
<evidence type="ECO:0000313" key="12">
    <source>
        <dbReference type="EMBL" id="TMQ50324.1"/>
    </source>
</evidence>
<keyword evidence="8" id="KW-0028">Amino-acid biosynthesis</keyword>
<dbReference type="NCBIfam" id="TIGR01536">
    <property type="entry name" value="asn_synth_AEB"/>
    <property type="match status" value="1"/>
</dbReference>
<dbReference type="EMBL" id="VBOS01000416">
    <property type="protein sequence ID" value="TMQ50324.1"/>
    <property type="molecule type" value="Genomic_DNA"/>
</dbReference>
<evidence type="ECO:0000256" key="7">
    <source>
        <dbReference type="ARBA" id="ARBA00048741"/>
    </source>
</evidence>
<dbReference type="EC" id="6.3.5.4" evidence="3"/>
<comment type="catalytic activity">
    <reaction evidence="7">
        <text>L-aspartate + L-glutamine + ATP + H2O = L-asparagine + L-glutamate + AMP + diphosphate + H(+)</text>
        <dbReference type="Rhea" id="RHEA:12228"/>
        <dbReference type="ChEBI" id="CHEBI:15377"/>
        <dbReference type="ChEBI" id="CHEBI:15378"/>
        <dbReference type="ChEBI" id="CHEBI:29985"/>
        <dbReference type="ChEBI" id="CHEBI:29991"/>
        <dbReference type="ChEBI" id="CHEBI:30616"/>
        <dbReference type="ChEBI" id="CHEBI:33019"/>
        <dbReference type="ChEBI" id="CHEBI:58048"/>
        <dbReference type="ChEBI" id="CHEBI:58359"/>
        <dbReference type="ChEBI" id="CHEBI:456215"/>
        <dbReference type="EC" id="6.3.5.4"/>
    </reaction>
</comment>
<feature type="binding site" evidence="9">
    <location>
        <position position="101"/>
    </location>
    <ligand>
        <name>L-glutamine</name>
        <dbReference type="ChEBI" id="CHEBI:58359"/>
    </ligand>
</feature>
<evidence type="ECO:0000256" key="1">
    <source>
        <dbReference type="ARBA" id="ARBA00005187"/>
    </source>
</evidence>
<dbReference type="InterPro" id="IPR014729">
    <property type="entry name" value="Rossmann-like_a/b/a_fold"/>
</dbReference>
<keyword evidence="8" id="KW-0061">Asparagine biosynthesis</keyword>
<feature type="active site" description="For GATase activity" evidence="8">
    <location>
        <position position="2"/>
    </location>
</feature>
<evidence type="ECO:0000256" key="8">
    <source>
        <dbReference type="PIRSR" id="PIRSR001589-1"/>
    </source>
</evidence>
<gene>
    <name evidence="12" type="primary">asnB</name>
    <name evidence="12" type="ORF">E6K72_11525</name>
</gene>
<dbReference type="InterPro" id="IPR033738">
    <property type="entry name" value="AsnB_N"/>
</dbReference>
<dbReference type="Pfam" id="PF13537">
    <property type="entry name" value="GATase_7"/>
    <property type="match status" value="1"/>
</dbReference>
<dbReference type="GO" id="GO:0004066">
    <property type="term" value="F:asparagine synthase (glutamine-hydrolyzing) activity"/>
    <property type="evidence" value="ECO:0007669"/>
    <property type="project" value="UniProtKB-EC"/>
</dbReference>
<dbReference type="CDD" id="cd00712">
    <property type="entry name" value="AsnB"/>
    <property type="match status" value="1"/>
</dbReference>
<keyword evidence="6 8" id="KW-0315">Glutamine amidotransferase</keyword>
<dbReference type="Pfam" id="PF00733">
    <property type="entry name" value="Asn_synthase"/>
    <property type="match status" value="1"/>
</dbReference>
<evidence type="ECO:0000256" key="4">
    <source>
        <dbReference type="ARBA" id="ARBA00022741"/>
    </source>
</evidence>
<dbReference type="PIRSF" id="PIRSF001589">
    <property type="entry name" value="Asn_synthetase_glu-h"/>
    <property type="match status" value="1"/>
</dbReference>
<dbReference type="Gene3D" id="3.40.50.620">
    <property type="entry name" value="HUPs"/>
    <property type="match status" value="2"/>
</dbReference>
<keyword evidence="4 9" id="KW-0547">Nucleotide-binding</keyword>
<dbReference type="InterPro" id="IPR006426">
    <property type="entry name" value="Asn_synth_AEB"/>
</dbReference>
<dbReference type="Proteomes" id="UP000317716">
    <property type="component" value="Unassembled WGS sequence"/>
</dbReference>
<feature type="site" description="Important for beta-aspartyl-AMP intermediate formation" evidence="10">
    <location>
        <position position="363"/>
    </location>
</feature>
<dbReference type="SUPFAM" id="SSF52402">
    <property type="entry name" value="Adenine nucleotide alpha hydrolases-like"/>
    <property type="match status" value="1"/>
</dbReference>
<dbReference type="InterPro" id="IPR029055">
    <property type="entry name" value="Ntn_hydrolases_N"/>
</dbReference>
<dbReference type="InterPro" id="IPR001962">
    <property type="entry name" value="Asn_synthase"/>
</dbReference>
<dbReference type="AlphaFoldDB" id="A0A538SG22"/>
<evidence type="ECO:0000256" key="9">
    <source>
        <dbReference type="PIRSR" id="PIRSR001589-2"/>
    </source>
</evidence>
<protein>
    <recommendedName>
        <fullName evidence="3">asparagine synthase (glutamine-hydrolyzing)</fullName>
        <ecNumber evidence="3">6.3.5.4</ecNumber>
    </recommendedName>
</protein>
<comment type="caution">
    <text evidence="12">The sequence shown here is derived from an EMBL/GenBank/DDBJ whole genome shotgun (WGS) entry which is preliminary data.</text>
</comment>
<proteinExistence type="inferred from homology"/>
<evidence type="ECO:0000256" key="10">
    <source>
        <dbReference type="PIRSR" id="PIRSR001589-3"/>
    </source>
</evidence>
<dbReference type="SUPFAM" id="SSF56235">
    <property type="entry name" value="N-terminal nucleophile aminohydrolases (Ntn hydrolases)"/>
    <property type="match status" value="1"/>
</dbReference>
<feature type="binding site" evidence="9">
    <location>
        <begin position="361"/>
        <end position="362"/>
    </location>
    <ligand>
        <name>ATP</name>
        <dbReference type="ChEBI" id="CHEBI:30616"/>
    </ligand>
</feature>